<protein>
    <submittedName>
        <fullName evidence="1">Uncharacterized protein</fullName>
    </submittedName>
</protein>
<comment type="caution">
    <text evidence="1">The sequence shown here is derived from an EMBL/GenBank/DDBJ whole genome shotgun (WGS) entry which is preliminary data.</text>
</comment>
<name>A0A0F9KPW2_9ZZZZ</name>
<dbReference type="AlphaFoldDB" id="A0A0F9KPW2"/>
<organism evidence="1">
    <name type="scientific">marine sediment metagenome</name>
    <dbReference type="NCBI Taxonomy" id="412755"/>
    <lineage>
        <taxon>unclassified sequences</taxon>
        <taxon>metagenomes</taxon>
        <taxon>ecological metagenomes</taxon>
    </lineage>
</organism>
<gene>
    <name evidence="1" type="ORF">LCGC14_1675800</name>
</gene>
<evidence type="ECO:0000313" key="1">
    <source>
        <dbReference type="EMBL" id="KKM17440.1"/>
    </source>
</evidence>
<feature type="non-terminal residue" evidence="1">
    <location>
        <position position="121"/>
    </location>
</feature>
<proteinExistence type="predicted"/>
<accession>A0A0F9KPW2</accession>
<sequence>MAIKKKITVKKKPAKEYVRKGVRLSKKIHEELIDAIEAFEDDDDAWKPYVYMLGENKHRVVKTMIKISDSEMACTECCEKEQPNFYKYQMAINSFDEIEVISGDFQVRMEYIGEGKSGDYT</sequence>
<dbReference type="EMBL" id="LAZR01014452">
    <property type="protein sequence ID" value="KKM17440.1"/>
    <property type="molecule type" value="Genomic_DNA"/>
</dbReference>
<reference evidence="1" key="1">
    <citation type="journal article" date="2015" name="Nature">
        <title>Complex archaea that bridge the gap between prokaryotes and eukaryotes.</title>
        <authorList>
            <person name="Spang A."/>
            <person name="Saw J.H."/>
            <person name="Jorgensen S.L."/>
            <person name="Zaremba-Niedzwiedzka K."/>
            <person name="Martijn J."/>
            <person name="Lind A.E."/>
            <person name="van Eijk R."/>
            <person name="Schleper C."/>
            <person name="Guy L."/>
            <person name="Ettema T.J."/>
        </authorList>
    </citation>
    <scope>NUCLEOTIDE SEQUENCE</scope>
</reference>